<organism evidence="2 5">
    <name type="scientific">Mycolicibacterium rufum</name>
    <dbReference type="NCBI Taxonomy" id="318424"/>
    <lineage>
        <taxon>Bacteria</taxon>
        <taxon>Bacillati</taxon>
        <taxon>Actinomycetota</taxon>
        <taxon>Actinomycetes</taxon>
        <taxon>Mycobacteriales</taxon>
        <taxon>Mycobacteriaceae</taxon>
        <taxon>Mycolicibacterium</taxon>
    </lineage>
</organism>
<evidence type="ECO:0000313" key="4">
    <source>
        <dbReference type="Proteomes" id="UP001055159"/>
    </source>
</evidence>
<proteinExistence type="predicted"/>
<dbReference type="InterPro" id="IPR002123">
    <property type="entry name" value="Plipid/glycerol_acylTrfase"/>
</dbReference>
<name>A0A9X3BTH5_9MYCO</name>
<dbReference type="Proteomes" id="UP001140272">
    <property type="component" value="Unassembled WGS sequence"/>
</dbReference>
<dbReference type="PANTHER" id="PTHR22753:SF14">
    <property type="entry name" value="MONOACYLGLYCEROL_DIACYLGLYCEROL O-ACYLTRANSFERASE"/>
    <property type="match status" value="1"/>
</dbReference>
<keyword evidence="2" id="KW-0808">Transferase</keyword>
<keyword evidence="2" id="KW-0012">Acyltransferase</keyword>
<evidence type="ECO:0000313" key="3">
    <source>
        <dbReference type="EMBL" id="ULP35084.1"/>
    </source>
</evidence>
<reference evidence="2" key="2">
    <citation type="journal article" date="2022" name="BMC Genomics">
        <title>Comparative genome analysis of mycobacteria focusing on tRNA and non-coding RNA.</title>
        <authorList>
            <person name="Behra P.R.K."/>
            <person name="Pettersson B.M.F."/>
            <person name="Ramesh M."/>
            <person name="Das S."/>
            <person name="Dasgupta S."/>
            <person name="Kirsebom L.A."/>
        </authorList>
    </citation>
    <scope>NUCLEOTIDE SEQUENCE</scope>
    <source>
        <strain evidence="2">DSM 45406</strain>
    </source>
</reference>
<reference evidence="2" key="1">
    <citation type="submission" date="2020-07" db="EMBL/GenBank/DDBJ databases">
        <authorList>
            <person name="Pettersson B.M.F."/>
            <person name="Behra P.R.K."/>
            <person name="Ramesh M."/>
            <person name="Das S."/>
            <person name="Dasgupta S."/>
            <person name="Kirsebom L.A."/>
        </authorList>
    </citation>
    <scope>NUCLEOTIDE SEQUENCE</scope>
    <source>
        <strain evidence="2">DSM 45406</strain>
    </source>
</reference>
<dbReference type="PANTHER" id="PTHR22753">
    <property type="entry name" value="TRANSMEMBRANE PROTEIN 68"/>
    <property type="match status" value="1"/>
</dbReference>
<evidence type="ECO:0000313" key="5">
    <source>
        <dbReference type="Proteomes" id="UP001140272"/>
    </source>
</evidence>
<feature type="domain" description="Phospholipid/glycerol acyltransferase" evidence="1">
    <location>
        <begin position="34"/>
        <end position="154"/>
    </location>
</feature>
<dbReference type="SUPFAM" id="SSF69593">
    <property type="entry name" value="Glycerol-3-phosphate (1)-acyltransferase"/>
    <property type="match status" value="1"/>
</dbReference>
<evidence type="ECO:0000313" key="2">
    <source>
        <dbReference type="EMBL" id="MCV7073361.1"/>
    </source>
</evidence>
<gene>
    <name evidence="2" type="ORF">H7H73_26645</name>
    <name evidence="3" type="ORF">MJO55_17445</name>
</gene>
<protein>
    <submittedName>
        <fullName evidence="2">1-acyl-sn-glycerol-3-phosphate acyltransferase</fullName>
    </submittedName>
</protein>
<dbReference type="RefSeq" id="WP_052428887.1">
    <property type="nucleotide sequence ID" value="NZ_CP092427.2"/>
</dbReference>
<evidence type="ECO:0000259" key="1">
    <source>
        <dbReference type="Pfam" id="PF01553"/>
    </source>
</evidence>
<reference evidence="3" key="3">
    <citation type="submission" date="2022-08" db="EMBL/GenBank/DDBJ databases">
        <title>Whole genome sequencing of non-tuberculosis mycobacteria type-strains.</title>
        <authorList>
            <person name="Igarashi Y."/>
            <person name="Osugi A."/>
            <person name="Mitarai S."/>
        </authorList>
    </citation>
    <scope>NUCLEOTIDE SEQUENCE</scope>
    <source>
        <strain evidence="3">JCM 16372</strain>
    </source>
</reference>
<accession>A0A9X3BTH5</accession>
<dbReference type="EMBL" id="CP092427">
    <property type="protein sequence ID" value="ULP35084.1"/>
    <property type="molecule type" value="Genomic_DNA"/>
</dbReference>
<dbReference type="Pfam" id="PF01553">
    <property type="entry name" value="Acyltransferase"/>
    <property type="match status" value="1"/>
</dbReference>
<dbReference type="GO" id="GO:0016020">
    <property type="term" value="C:membrane"/>
    <property type="evidence" value="ECO:0007669"/>
    <property type="project" value="TreeGrafter"/>
</dbReference>
<keyword evidence="4" id="KW-1185">Reference proteome</keyword>
<dbReference type="EMBL" id="JACKRN010000854">
    <property type="protein sequence ID" value="MCV7073361.1"/>
    <property type="molecule type" value="Genomic_DNA"/>
</dbReference>
<dbReference type="AlphaFoldDB" id="A0A9X3BTH5"/>
<dbReference type="Proteomes" id="UP001055159">
    <property type="component" value="Chromosome"/>
</dbReference>
<dbReference type="GO" id="GO:0016746">
    <property type="term" value="F:acyltransferase activity"/>
    <property type="evidence" value="ECO:0007669"/>
    <property type="project" value="UniProtKB-KW"/>
</dbReference>
<sequence length="256" mass="27078">MTDPLTRAVAAIAAAGEDFVRRYHRLEIDTDVTAPSTPVLFVANHGFGGVVDLNVLAVRAALDALALDRPVTILTHQLAWTLGVGRLLEPLGARPAGHDSAVEAFEAGHHVLVFPGGDKDAAKTFADRNRVIFDGRAGFAELAIDQKVPIMPVVTAGAGESLLVLSSGEAIARALRLDKILRLKTFPVSVSLPWGLNVGAVGLLPYFPLPTKLVTRVLAPMTPENGDTAEGFAARVEQTMQDTLTALTSGRRPLLG</sequence>